<feature type="domain" description="N-acetyltransferase" evidence="5">
    <location>
        <begin position="3"/>
        <end position="185"/>
    </location>
</feature>
<keyword evidence="7" id="KW-1185">Reference proteome</keyword>
<dbReference type="Gene3D" id="3.40.630.30">
    <property type="match status" value="1"/>
</dbReference>
<evidence type="ECO:0000313" key="6">
    <source>
        <dbReference type="EMBL" id="GMR33861.1"/>
    </source>
</evidence>
<dbReference type="Pfam" id="PF05301">
    <property type="entry name" value="Acetyltransf_16"/>
    <property type="match status" value="1"/>
</dbReference>
<dbReference type="FunFam" id="3.40.630.30:FF:000515">
    <property type="entry name" value="Uncharacterized protein"/>
    <property type="match status" value="1"/>
</dbReference>
<dbReference type="HAMAP" id="MF_03130">
    <property type="entry name" value="mec17"/>
    <property type="match status" value="1"/>
</dbReference>
<organism evidence="6 7">
    <name type="scientific">Pristionchus mayeri</name>
    <dbReference type="NCBI Taxonomy" id="1317129"/>
    <lineage>
        <taxon>Eukaryota</taxon>
        <taxon>Metazoa</taxon>
        <taxon>Ecdysozoa</taxon>
        <taxon>Nematoda</taxon>
        <taxon>Chromadorea</taxon>
        <taxon>Rhabditida</taxon>
        <taxon>Rhabditina</taxon>
        <taxon>Diplogasteromorpha</taxon>
        <taxon>Diplogasteroidea</taxon>
        <taxon>Neodiplogasteridae</taxon>
        <taxon>Pristionchus</taxon>
    </lineage>
</organism>
<keyword evidence="3" id="KW-0175">Coiled coil</keyword>
<feature type="compositionally biased region" description="Basic and acidic residues" evidence="4">
    <location>
        <begin position="266"/>
        <end position="276"/>
    </location>
</feature>
<keyword evidence="2" id="KW-0012">Acyltransferase</keyword>
<dbReference type="InterPro" id="IPR007965">
    <property type="entry name" value="GNAT_ATAT"/>
</dbReference>
<feature type="coiled-coil region" evidence="3">
    <location>
        <begin position="43"/>
        <end position="70"/>
    </location>
</feature>
<proteinExistence type="inferred from homology"/>
<dbReference type="GO" id="GO:0019799">
    <property type="term" value="F:tubulin N-acetyltransferase activity"/>
    <property type="evidence" value="ECO:0007669"/>
    <property type="project" value="InterPro"/>
</dbReference>
<evidence type="ECO:0000256" key="1">
    <source>
        <dbReference type="ARBA" id="ARBA00022679"/>
    </source>
</evidence>
<feature type="compositionally biased region" description="Low complexity" evidence="4">
    <location>
        <begin position="211"/>
        <end position="224"/>
    </location>
</feature>
<sequence>AEMEVAFDFTGTLPEGVAKIDTLVLQRNHPRRCWALQWAIDHMGALSTQAQKLRRQLTSYEKLLDSDEEQRLYMLWEKHPTKENCSIIIGMLKVGMKKLFLLDEKQRNYEVNALCVLDFFVHESKQRQGFGHVIFDAMLVKEVLQPYQLAIDRPSDAFLCFIQKHYEMSEPVWQSTNFVVFPVFFDDHQPRQNGAERRSFNMQPVSEKMPSSRNGSRPGSRSSSVCASPRHAYSHRGDTASGIIHGTAPVPTRPNYAPDTPQGRKNTRDFGHTSLW</sequence>
<dbReference type="InterPro" id="IPR038746">
    <property type="entry name" value="Atat"/>
</dbReference>
<gene>
    <name evidence="6" type="ORF">PMAYCL1PPCAC_04056</name>
</gene>
<dbReference type="Proteomes" id="UP001328107">
    <property type="component" value="Unassembled WGS sequence"/>
</dbReference>
<accession>A0AAN5CAD4</accession>
<dbReference type="PANTHER" id="PTHR12327:SF0">
    <property type="entry name" value="ALPHA-TUBULIN N-ACETYLTRANSFERASE 1"/>
    <property type="match status" value="1"/>
</dbReference>
<dbReference type="AlphaFoldDB" id="A0AAN5CAD4"/>
<dbReference type="EMBL" id="BTRK01000001">
    <property type="protein sequence ID" value="GMR33861.1"/>
    <property type="molecule type" value="Genomic_DNA"/>
</dbReference>
<protein>
    <recommendedName>
        <fullName evidence="5">N-acetyltransferase domain-containing protein</fullName>
    </recommendedName>
</protein>
<evidence type="ECO:0000259" key="5">
    <source>
        <dbReference type="PROSITE" id="PS51730"/>
    </source>
</evidence>
<feature type="non-terminal residue" evidence="6">
    <location>
        <position position="1"/>
    </location>
</feature>
<comment type="caution">
    <text evidence="6">The sequence shown here is derived from an EMBL/GenBank/DDBJ whole genome shotgun (WGS) entry which is preliminary data.</text>
</comment>
<name>A0AAN5CAD4_9BILA</name>
<evidence type="ECO:0000256" key="2">
    <source>
        <dbReference type="ARBA" id="ARBA00023315"/>
    </source>
</evidence>
<dbReference type="GO" id="GO:0005874">
    <property type="term" value="C:microtubule"/>
    <property type="evidence" value="ECO:0007669"/>
    <property type="project" value="InterPro"/>
</dbReference>
<evidence type="ECO:0000313" key="7">
    <source>
        <dbReference type="Proteomes" id="UP001328107"/>
    </source>
</evidence>
<feature type="region of interest" description="Disordered" evidence="4">
    <location>
        <begin position="192"/>
        <end position="276"/>
    </location>
</feature>
<dbReference type="PROSITE" id="PS51730">
    <property type="entry name" value="GNAT_ATAT"/>
    <property type="match status" value="1"/>
</dbReference>
<keyword evidence="1" id="KW-0808">Transferase</keyword>
<evidence type="ECO:0000256" key="4">
    <source>
        <dbReference type="SAM" id="MobiDB-lite"/>
    </source>
</evidence>
<reference evidence="7" key="1">
    <citation type="submission" date="2022-10" db="EMBL/GenBank/DDBJ databases">
        <title>Genome assembly of Pristionchus species.</title>
        <authorList>
            <person name="Yoshida K."/>
            <person name="Sommer R.J."/>
        </authorList>
    </citation>
    <scope>NUCLEOTIDE SEQUENCE [LARGE SCALE GENOMIC DNA]</scope>
    <source>
        <strain evidence="7">RS5460</strain>
    </source>
</reference>
<evidence type="ECO:0000256" key="3">
    <source>
        <dbReference type="SAM" id="Coils"/>
    </source>
</evidence>
<dbReference type="PANTHER" id="PTHR12327">
    <property type="entry name" value="ALPHA-TUBULIN N-ACETYLTRANSFERASE 1"/>
    <property type="match status" value="1"/>
</dbReference>